<evidence type="ECO:0000313" key="6">
    <source>
        <dbReference type="EMBL" id="KIW72646.1"/>
    </source>
</evidence>
<name>A0A0D2D4Y4_9EURO</name>
<proteinExistence type="inferred from homology"/>
<comment type="similarity">
    <text evidence="2">Belongs to the RRP17 family.</text>
</comment>
<feature type="compositionally biased region" description="Basic and acidic residues" evidence="5">
    <location>
        <begin position="193"/>
        <end position="206"/>
    </location>
</feature>
<keyword evidence="3" id="KW-0175">Coiled coil</keyword>
<dbReference type="PANTHER" id="PTHR14577:SF0">
    <property type="entry name" value="NUCLEOLAR PROTEIN 12"/>
    <property type="match status" value="1"/>
</dbReference>
<evidence type="ECO:0000256" key="1">
    <source>
        <dbReference type="ARBA" id="ARBA00004604"/>
    </source>
</evidence>
<dbReference type="STRING" id="5601.A0A0D2D4Y4"/>
<evidence type="ECO:0000256" key="3">
    <source>
        <dbReference type="ARBA" id="ARBA00023054"/>
    </source>
</evidence>
<protein>
    <recommendedName>
        <fullName evidence="8">Ribosomal RNA-processing protein 17</fullName>
    </recommendedName>
</protein>
<feature type="compositionally biased region" description="Basic and acidic residues" evidence="5">
    <location>
        <begin position="101"/>
        <end position="125"/>
    </location>
</feature>
<organism evidence="6 7">
    <name type="scientific">Phialophora macrospora</name>
    <dbReference type="NCBI Taxonomy" id="1851006"/>
    <lineage>
        <taxon>Eukaryota</taxon>
        <taxon>Fungi</taxon>
        <taxon>Dikarya</taxon>
        <taxon>Ascomycota</taxon>
        <taxon>Pezizomycotina</taxon>
        <taxon>Eurotiomycetes</taxon>
        <taxon>Chaetothyriomycetidae</taxon>
        <taxon>Chaetothyriales</taxon>
        <taxon>Herpotrichiellaceae</taxon>
        <taxon>Phialophora</taxon>
    </lineage>
</organism>
<reference evidence="6 7" key="1">
    <citation type="submission" date="2015-01" db="EMBL/GenBank/DDBJ databases">
        <title>The Genome Sequence of Capronia semiimmersa CBS27337.</title>
        <authorList>
            <consortium name="The Broad Institute Genomics Platform"/>
            <person name="Cuomo C."/>
            <person name="de Hoog S."/>
            <person name="Gorbushina A."/>
            <person name="Stielow B."/>
            <person name="Teixiera M."/>
            <person name="Abouelleil A."/>
            <person name="Chapman S.B."/>
            <person name="Priest M."/>
            <person name="Young S.K."/>
            <person name="Wortman J."/>
            <person name="Nusbaum C."/>
            <person name="Birren B."/>
        </authorList>
    </citation>
    <scope>NUCLEOTIDE SEQUENCE [LARGE SCALE GENOMIC DNA]</scope>
    <source>
        <strain evidence="6 7">CBS 27337</strain>
    </source>
</reference>
<feature type="compositionally biased region" description="Basic and acidic residues" evidence="5">
    <location>
        <begin position="134"/>
        <end position="154"/>
    </location>
</feature>
<feature type="compositionally biased region" description="Basic and acidic residues" evidence="5">
    <location>
        <begin position="215"/>
        <end position="224"/>
    </location>
</feature>
<dbReference type="GO" id="GO:0005730">
    <property type="term" value="C:nucleolus"/>
    <property type="evidence" value="ECO:0007669"/>
    <property type="project" value="UniProtKB-SubCell"/>
</dbReference>
<dbReference type="Pfam" id="PF09805">
    <property type="entry name" value="Nop25"/>
    <property type="match status" value="1"/>
</dbReference>
<dbReference type="HOGENOM" id="CLU_067149_1_1_1"/>
<feature type="region of interest" description="Disordered" evidence="5">
    <location>
        <begin position="79"/>
        <end position="224"/>
    </location>
</feature>
<comment type="subcellular location">
    <subcellularLocation>
        <location evidence="1">Nucleus</location>
        <location evidence="1">Nucleolus</location>
    </subcellularLocation>
</comment>
<keyword evidence="7" id="KW-1185">Reference proteome</keyword>
<dbReference type="Proteomes" id="UP000054266">
    <property type="component" value="Unassembled WGS sequence"/>
</dbReference>
<dbReference type="PANTHER" id="PTHR14577">
    <property type="entry name" value="NUCLEOLAR PROTEIN 12"/>
    <property type="match status" value="1"/>
</dbReference>
<evidence type="ECO:0000313" key="7">
    <source>
        <dbReference type="Proteomes" id="UP000054266"/>
    </source>
</evidence>
<keyword evidence="4" id="KW-0539">Nucleus</keyword>
<evidence type="ECO:0008006" key="8">
    <source>
        <dbReference type="Google" id="ProtNLM"/>
    </source>
</evidence>
<feature type="compositionally biased region" description="Polar residues" evidence="5">
    <location>
        <begin position="159"/>
        <end position="169"/>
    </location>
</feature>
<sequence>MPPPTKRRRIEPIVVEEIAFDPAARYDYLTGFHKRKVQRAKHAREAAERRAKVEKLEGRKQLREQRKAELERHVEEVNAMLGLPAATEEGYDESNTDSDEEWKGISDSEPPQVDHEAEYVDEEKYTTVTVETLDVSKEGLFRAQQDRDEQHSDEDGQPPTATDGDTSSPKQKRSWMKEKPKDGVKKRKKKRNFRYEGKAERKEARAKQKSRNSKQARERRAGGS</sequence>
<accession>A0A0D2D4Y4</accession>
<evidence type="ECO:0000256" key="5">
    <source>
        <dbReference type="SAM" id="MobiDB-lite"/>
    </source>
</evidence>
<dbReference type="InterPro" id="IPR019186">
    <property type="entry name" value="Nucleolar_protein_12"/>
</dbReference>
<dbReference type="AlphaFoldDB" id="A0A0D2D4Y4"/>
<dbReference type="EMBL" id="KN846956">
    <property type="protein sequence ID" value="KIW72646.1"/>
    <property type="molecule type" value="Genomic_DNA"/>
</dbReference>
<evidence type="ECO:0000256" key="2">
    <source>
        <dbReference type="ARBA" id="ARBA00007175"/>
    </source>
</evidence>
<feature type="compositionally biased region" description="Acidic residues" evidence="5">
    <location>
        <begin position="89"/>
        <end position="100"/>
    </location>
</feature>
<dbReference type="GO" id="GO:0019843">
    <property type="term" value="F:rRNA binding"/>
    <property type="evidence" value="ECO:0007669"/>
    <property type="project" value="TreeGrafter"/>
</dbReference>
<evidence type="ECO:0000256" key="4">
    <source>
        <dbReference type="ARBA" id="ARBA00023242"/>
    </source>
</evidence>
<gene>
    <name evidence="6" type="ORF">PV04_00826</name>
</gene>